<keyword evidence="12" id="KW-0067">ATP-binding</keyword>
<dbReference type="Gene3D" id="2.40.33.10">
    <property type="entry name" value="PK beta-barrel domain-like"/>
    <property type="match status" value="1"/>
</dbReference>
<comment type="similarity">
    <text evidence="5 19">Belongs to the pyruvate kinase family.</text>
</comment>
<comment type="catalytic activity">
    <reaction evidence="17 19">
        <text>pyruvate + ATP = phosphoenolpyruvate + ADP + H(+)</text>
        <dbReference type="Rhea" id="RHEA:18157"/>
        <dbReference type="ChEBI" id="CHEBI:15361"/>
        <dbReference type="ChEBI" id="CHEBI:15378"/>
        <dbReference type="ChEBI" id="CHEBI:30616"/>
        <dbReference type="ChEBI" id="CHEBI:58702"/>
        <dbReference type="ChEBI" id="CHEBI:456216"/>
        <dbReference type="EC" id="2.7.1.40"/>
    </reaction>
</comment>
<dbReference type="InterPro" id="IPR036918">
    <property type="entry name" value="Pyrv_Knase_C_sf"/>
</dbReference>
<dbReference type="FunFam" id="3.20.20.60:FF:000025">
    <property type="entry name" value="Pyruvate kinase"/>
    <property type="match status" value="1"/>
</dbReference>
<dbReference type="NCBIfam" id="NF004491">
    <property type="entry name" value="PRK05826.1"/>
    <property type="match status" value="1"/>
</dbReference>
<evidence type="ECO:0000313" key="23">
    <source>
        <dbReference type="EMBL" id="MBE9069052.1"/>
    </source>
</evidence>
<dbReference type="NCBIfam" id="TIGR01064">
    <property type="entry name" value="pyruv_kin"/>
    <property type="match status" value="1"/>
</dbReference>
<dbReference type="GO" id="GO:0016301">
    <property type="term" value="F:kinase activity"/>
    <property type="evidence" value="ECO:0007669"/>
    <property type="project" value="UniProtKB-KW"/>
</dbReference>
<dbReference type="EC" id="2.7.1.40" evidence="7 18"/>
<evidence type="ECO:0000256" key="5">
    <source>
        <dbReference type="ARBA" id="ARBA00008663"/>
    </source>
</evidence>
<dbReference type="Pfam" id="PF00391">
    <property type="entry name" value="PEP-utilizers"/>
    <property type="match status" value="1"/>
</dbReference>
<evidence type="ECO:0000259" key="21">
    <source>
        <dbReference type="Pfam" id="PF00391"/>
    </source>
</evidence>
<dbReference type="InterPro" id="IPR040442">
    <property type="entry name" value="Pyrv_kinase-like_dom_sf"/>
</dbReference>
<evidence type="ECO:0000256" key="7">
    <source>
        <dbReference type="ARBA" id="ARBA00012142"/>
    </source>
</evidence>
<reference evidence="23" key="1">
    <citation type="submission" date="2020-10" db="EMBL/GenBank/DDBJ databases">
        <authorList>
            <person name="Castelo-Branco R."/>
            <person name="Eusebio N."/>
            <person name="Adriana R."/>
            <person name="Vieira A."/>
            <person name="Brugerolle De Fraissinette N."/>
            <person name="Rezende De Castro R."/>
            <person name="Schneider M.P."/>
            <person name="Vasconcelos V."/>
            <person name="Leao P.N."/>
        </authorList>
    </citation>
    <scope>NUCLEOTIDE SEQUENCE</scope>
    <source>
        <strain evidence="23">LEGE 11479</strain>
    </source>
</reference>
<evidence type="ECO:0000256" key="2">
    <source>
        <dbReference type="ARBA" id="ARBA00001958"/>
    </source>
</evidence>
<dbReference type="Gene3D" id="3.50.30.10">
    <property type="entry name" value="Phosphohistidine domain"/>
    <property type="match status" value="1"/>
</dbReference>
<dbReference type="GO" id="GO:0004743">
    <property type="term" value="F:pyruvate kinase activity"/>
    <property type="evidence" value="ECO:0007669"/>
    <property type="project" value="UniProtKB-UniRule"/>
</dbReference>
<comment type="cofactor">
    <cofactor evidence="2">
        <name>K(+)</name>
        <dbReference type="ChEBI" id="CHEBI:29103"/>
    </cofactor>
</comment>
<dbReference type="InterPro" id="IPR015793">
    <property type="entry name" value="Pyrv_Knase_brl"/>
</dbReference>
<comment type="similarity">
    <text evidence="4">In the C-terminal section; belongs to the PEP-utilizing enzyme family.</text>
</comment>
<feature type="domain" description="PEP-utilising enzyme mobile" evidence="21">
    <location>
        <begin position="506"/>
        <end position="577"/>
    </location>
</feature>
<comment type="subunit">
    <text evidence="6">Homotetramer.</text>
</comment>
<dbReference type="FunFam" id="2.40.33.10:FF:000001">
    <property type="entry name" value="Pyruvate kinase"/>
    <property type="match status" value="1"/>
</dbReference>
<keyword evidence="24" id="KW-1185">Reference proteome</keyword>
<dbReference type="InterPro" id="IPR018209">
    <property type="entry name" value="Pyrv_Knase_AS"/>
</dbReference>
<name>A0A929FBE5_LEPEC</name>
<evidence type="ECO:0000256" key="4">
    <source>
        <dbReference type="ARBA" id="ARBA00006237"/>
    </source>
</evidence>
<evidence type="ECO:0000256" key="10">
    <source>
        <dbReference type="ARBA" id="ARBA00022741"/>
    </source>
</evidence>
<dbReference type="GO" id="GO:0030955">
    <property type="term" value="F:potassium ion binding"/>
    <property type="evidence" value="ECO:0007669"/>
    <property type="project" value="UniProtKB-UniRule"/>
</dbReference>
<dbReference type="FunFam" id="3.40.1380.20:FF:000013">
    <property type="entry name" value="Pyruvate kinase"/>
    <property type="match status" value="1"/>
</dbReference>
<dbReference type="InterPro" id="IPR015806">
    <property type="entry name" value="Pyrv_Knase_insert_dom_sf"/>
</dbReference>
<evidence type="ECO:0000256" key="6">
    <source>
        <dbReference type="ARBA" id="ARBA00011881"/>
    </source>
</evidence>
<dbReference type="InterPro" id="IPR008279">
    <property type="entry name" value="PEP-util_enz_mobile_dom"/>
</dbReference>
<dbReference type="SUPFAM" id="SSF51621">
    <property type="entry name" value="Phosphoenolpyruvate/pyruvate domain"/>
    <property type="match status" value="1"/>
</dbReference>
<gene>
    <name evidence="23" type="primary">pyk</name>
    <name evidence="23" type="ORF">IQ260_20615</name>
</gene>
<evidence type="ECO:0000256" key="3">
    <source>
        <dbReference type="ARBA" id="ARBA00004997"/>
    </source>
</evidence>
<dbReference type="PANTHER" id="PTHR11817">
    <property type="entry name" value="PYRUVATE KINASE"/>
    <property type="match status" value="1"/>
</dbReference>
<keyword evidence="15 19" id="KW-0324">Glycolysis</keyword>
<evidence type="ECO:0000256" key="1">
    <source>
        <dbReference type="ARBA" id="ARBA00001946"/>
    </source>
</evidence>
<dbReference type="SUPFAM" id="SSF52935">
    <property type="entry name" value="PK C-terminal domain-like"/>
    <property type="match status" value="1"/>
</dbReference>
<organism evidence="23 24">
    <name type="scientific">Leptolyngbya cf. ectocarpi LEGE 11479</name>
    <dbReference type="NCBI Taxonomy" id="1828722"/>
    <lineage>
        <taxon>Bacteria</taxon>
        <taxon>Bacillati</taxon>
        <taxon>Cyanobacteriota</taxon>
        <taxon>Cyanophyceae</taxon>
        <taxon>Leptolyngbyales</taxon>
        <taxon>Leptolyngbyaceae</taxon>
        <taxon>Leptolyngbya group</taxon>
        <taxon>Leptolyngbya</taxon>
    </lineage>
</organism>
<evidence type="ECO:0000256" key="13">
    <source>
        <dbReference type="ARBA" id="ARBA00022842"/>
    </source>
</evidence>
<dbReference type="SUPFAM" id="SSF50800">
    <property type="entry name" value="PK beta-barrel domain-like"/>
    <property type="match status" value="1"/>
</dbReference>
<evidence type="ECO:0000256" key="16">
    <source>
        <dbReference type="ARBA" id="ARBA00023317"/>
    </source>
</evidence>
<dbReference type="InterPro" id="IPR001697">
    <property type="entry name" value="Pyr_Knase"/>
</dbReference>
<feature type="domain" description="Pyruvate kinase barrel" evidence="20">
    <location>
        <begin position="8"/>
        <end position="330"/>
    </location>
</feature>
<evidence type="ECO:0000256" key="18">
    <source>
        <dbReference type="NCBIfam" id="TIGR01064"/>
    </source>
</evidence>
<dbReference type="Gene3D" id="3.20.20.60">
    <property type="entry name" value="Phosphoenolpyruvate-binding domains"/>
    <property type="match status" value="1"/>
</dbReference>
<feature type="domain" description="Pyruvate kinase C-terminal" evidence="22">
    <location>
        <begin position="360"/>
        <end position="472"/>
    </location>
</feature>
<dbReference type="Proteomes" id="UP000615026">
    <property type="component" value="Unassembled WGS sequence"/>
</dbReference>
<evidence type="ECO:0000256" key="17">
    <source>
        <dbReference type="ARBA" id="ARBA00048152"/>
    </source>
</evidence>
<dbReference type="PROSITE" id="PS00110">
    <property type="entry name" value="PYRUVATE_KINASE"/>
    <property type="match status" value="1"/>
</dbReference>
<keyword evidence="11 19" id="KW-0418">Kinase</keyword>
<keyword evidence="9" id="KW-0479">Metal-binding</keyword>
<dbReference type="Pfam" id="PF00224">
    <property type="entry name" value="PK"/>
    <property type="match status" value="1"/>
</dbReference>
<dbReference type="Pfam" id="PF02887">
    <property type="entry name" value="PK_C"/>
    <property type="match status" value="1"/>
</dbReference>
<sequence>MPLRHALRRTKIVSTIGPATQDSDTLRSLIEAGATTLRLNFSHGTHDDHQRSIRLIRQISFELNQPVGILQDLQGPKIRLGKFENGSICLKTGDSFILTSRPMPGTQTISSVTYEPLVEEVPTGAIILLDDGKVEMRVVSKDMEKRNLNCEVVVGGKLSNSKGVNFPGVYLSIKALTDKDRVDLAFGLDQGVDWVALSFVRNPQDVLEIKEIIANAGKRVPVIVKIEKHEAIEQMEAILSLSDGVMVARGDLGVELPAEDVPILQKRLIATANRLGIPVITATQMLDSMVSNPRPTRAEVSDVANAILDGTDAVMLSNETAVGDYPVEAVATMAKIAMRTEKEQITQNSSEAAASRTIPNAISQAVGQIASQLDAAAIMSLTKTGATARNVSKFRPRTPILAVTPHTEVARRLQLVWGIKPLLVVDLPSSNQTFQSAVNVAQEKELLHDGDLVVMTAGTLQGVSGSTDLIKVELVTAVLGHGKGIGEGVASGRARVVNQALAVSNFNPGEILVVPSTSADYVDIIRNAGGIITEDSNHAGHAAVLGMRLGIPVLVGVTDATNIIRDGTIVTIDAKRGMVSSGASNLSREMTAVY</sequence>
<evidence type="ECO:0000256" key="19">
    <source>
        <dbReference type="RuleBase" id="RU000504"/>
    </source>
</evidence>
<evidence type="ECO:0000313" key="24">
    <source>
        <dbReference type="Proteomes" id="UP000615026"/>
    </source>
</evidence>
<dbReference type="InterPro" id="IPR011037">
    <property type="entry name" value="Pyrv_Knase-like_insert_dom_sf"/>
</dbReference>
<dbReference type="SUPFAM" id="SSF52009">
    <property type="entry name" value="Phosphohistidine domain"/>
    <property type="match status" value="1"/>
</dbReference>
<dbReference type="InterPro" id="IPR036637">
    <property type="entry name" value="Phosphohistidine_dom_sf"/>
</dbReference>
<keyword evidence="13 19" id="KW-0460">Magnesium</keyword>
<dbReference type="AlphaFoldDB" id="A0A929FBE5"/>
<dbReference type="GO" id="GO:0005524">
    <property type="term" value="F:ATP binding"/>
    <property type="evidence" value="ECO:0007669"/>
    <property type="project" value="UniProtKB-KW"/>
</dbReference>
<comment type="caution">
    <text evidence="23">The sequence shown here is derived from an EMBL/GenBank/DDBJ whole genome shotgun (WGS) entry which is preliminary data.</text>
</comment>
<evidence type="ECO:0000256" key="9">
    <source>
        <dbReference type="ARBA" id="ARBA00022723"/>
    </source>
</evidence>
<comment type="pathway">
    <text evidence="3 19">Carbohydrate degradation; glycolysis; pyruvate from D-glyceraldehyde 3-phosphate: step 5/5.</text>
</comment>
<dbReference type="InterPro" id="IPR015813">
    <property type="entry name" value="Pyrv/PenolPyrv_kinase-like_dom"/>
</dbReference>
<comment type="cofactor">
    <cofactor evidence="1">
        <name>Mg(2+)</name>
        <dbReference type="ChEBI" id="CHEBI:18420"/>
    </cofactor>
</comment>
<keyword evidence="14" id="KW-0630">Potassium</keyword>
<dbReference type="RefSeq" id="WP_193994971.1">
    <property type="nucleotide sequence ID" value="NZ_JADEXP010000228.1"/>
</dbReference>
<dbReference type="InterPro" id="IPR015795">
    <property type="entry name" value="Pyrv_Knase_C"/>
</dbReference>
<accession>A0A929FBE5</accession>
<evidence type="ECO:0000259" key="20">
    <source>
        <dbReference type="Pfam" id="PF00224"/>
    </source>
</evidence>
<proteinExistence type="inferred from homology"/>
<dbReference type="Gene3D" id="3.40.1380.20">
    <property type="entry name" value="Pyruvate kinase, C-terminal domain"/>
    <property type="match status" value="1"/>
</dbReference>
<evidence type="ECO:0000256" key="12">
    <source>
        <dbReference type="ARBA" id="ARBA00022840"/>
    </source>
</evidence>
<dbReference type="NCBIfam" id="NF004978">
    <property type="entry name" value="PRK06354.1"/>
    <property type="match status" value="1"/>
</dbReference>
<evidence type="ECO:0000256" key="8">
    <source>
        <dbReference type="ARBA" id="ARBA00022679"/>
    </source>
</evidence>
<keyword evidence="10" id="KW-0547">Nucleotide-binding</keyword>
<keyword evidence="8 19" id="KW-0808">Transferase</keyword>
<evidence type="ECO:0000256" key="14">
    <source>
        <dbReference type="ARBA" id="ARBA00022958"/>
    </source>
</evidence>
<evidence type="ECO:0000259" key="22">
    <source>
        <dbReference type="Pfam" id="PF02887"/>
    </source>
</evidence>
<evidence type="ECO:0000256" key="15">
    <source>
        <dbReference type="ARBA" id="ARBA00023152"/>
    </source>
</evidence>
<dbReference type="GO" id="GO:0000287">
    <property type="term" value="F:magnesium ion binding"/>
    <property type="evidence" value="ECO:0007669"/>
    <property type="project" value="UniProtKB-UniRule"/>
</dbReference>
<evidence type="ECO:0000256" key="11">
    <source>
        <dbReference type="ARBA" id="ARBA00022777"/>
    </source>
</evidence>
<dbReference type="PRINTS" id="PR01050">
    <property type="entry name" value="PYRUVTKNASE"/>
</dbReference>
<protein>
    <recommendedName>
        <fullName evidence="7 18">Pyruvate kinase</fullName>
        <ecNumber evidence="7 18">2.7.1.40</ecNumber>
    </recommendedName>
</protein>
<keyword evidence="16 23" id="KW-0670">Pyruvate</keyword>
<dbReference type="EMBL" id="JADEXP010000228">
    <property type="protein sequence ID" value="MBE9069052.1"/>
    <property type="molecule type" value="Genomic_DNA"/>
</dbReference>